<dbReference type="AlphaFoldDB" id="A0A1J3D5L6"/>
<dbReference type="PANTHER" id="PTHR33116">
    <property type="entry name" value="REVERSE TRANSCRIPTASE ZINC-BINDING DOMAIN-CONTAINING PROTEIN-RELATED-RELATED"/>
    <property type="match status" value="1"/>
</dbReference>
<name>A0A1J3D5L6_NOCCA</name>
<protein>
    <submittedName>
        <fullName evidence="1">Uncharacterized protein</fullName>
    </submittedName>
</protein>
<gene>
    <name evidence="1" type="ORF">GA_TR7900_c0_g1_i1_g.25550</name>
</gene>
<proteinExistence type="predicted"/>
<accession>A0A1J3D5L6</accession>
<dbReference type="PANTHER" id="PTHR33116:SF80">
    <property type="entry name" value="REVERSE TRANSCRIPTASE ZINC-BINDING DOMAIN-CONTAINING PROTEIN"/>
    <property type="match status" value="1"/>
</dbReference>
<sequence length="134" mass="14660">MLNRAASSGIFGYHPQCQEVGLTHLSFADDILVFTDGTSSSLSGVLEVMSNFAGLYINTTKSSIFAATEVGLAVGKLPIRYLGLPLTTKTLTPQDYEPLIDKIRSRFISWSHKILSGFSSSEACGNHLWYLRLV</sequence>
<evidence type="ECO:0000313" key="1">
    <source>
        <dbReference type="EMBL" id="JAU11924.1"/>
    </source>
</evidence>
<organism evidence="1">
    <name type="scientific">Noccaea caerulescens</name>
    <name type="common">Alpine penny-cress</name>
    <name type="synonym">Thlaspi caerulescens</name>
    <dbReference type="NCBI Taxonomy" id="107243"/>
    <lineage>
        <taxon>Eukaryota</taxon>
        <taxon>Viridiplantae</taxon>
        <taxon>Streptophyta</taxon>
        <taxon>Embryophyta</taxon>
        <taxon>Tracheophyta</taxon>
        <taxon>Spermatophyta</taxon>
        <taxon>Magnoliopsida</taxon>
        <taxon>eudicotyledons</taxon>
        <taxon>Gunneridae</taxon>
        <taxon>Pentapetalae</taxon>
        <taxon>rosids</taxon>
        <taxon>malvids</taxon>
        <taxon>Brassicales</taxon>
        <taxon>Brassicaceae</taxon>
        <taxon>Coluteocarpeae</taxon>
        <taxon>Noccaea</taxon>
    </lineage>
</organism>
<reference evidence="1" key="1">
    <citation type="submission" date="2016-07" db="EMBL/GenBank/DDBJ databases">
        <title>De novo transcriptome assembly of four accessions of the metal hyperaccumulator plant Noccaea caerulescens.</title>
        <authorList>
            <person name="Blande D."/>
            <person name="Halimaa P."/>
            <person name="Tervahauta A.I."/>
            <person name="Aarts M.G."/>
            <person name="Karenlampi S.O."/>
        </authorList>
    </citation>
    <scope>NUCLEOTIDE SEQUENCE</scope>
</reference>
<dbReference type="EMBL" id="GEVI01020396">
    <property type="protein sequence ID" value="JAU11924.1"/>
    <property type="molecule type" value="Transcribed_RNA"/>
</dbReference>